<keyword evidence="3" id="KW-1185">Reference proteome</keyword>
<protein>
    <recommendedName>
        <fullName evidence="1">DUF6699 domain-containing protein</fullName>
    </recommendedName>
</protein>
<dbReference type="STRING" id="685588.A0A067S2P8"/>
<evidence type="ECO:0000259" key="1">
    <source>
        <dbReference type="Pfam" id="PF20415"/>
    </source>
</evidence>
<name>A0A067S2P8_GALM3</name>
<dbReference type="EMBL" id="KL142529">
    <property type="protein sequence ID" value="KDR65090.1"/>
    <property type="molecule type" value="Genomic_DNA"/>
</dbReference>
<proteinExistence type="predicted"/>
<dbReference type="InterPro" id="IPR046522">
    <property type="entry name" value="DUF6699"/>
</dbReference>
<evidence type="ECO:0000313" key="3">
    <source>
        <dbReference type="Proteomes" id="UP000027222"/>
    </source>
</evidence>
<dbReference type="Pfam" id="PF20415">
    <property type="entry name" value="DUF6699"/>
    <property type="match status" value="1"/>
</dbReference>
<feature type="domain" description="DUF6699" evidence="1">
    <location>
        <begin position="3"/>
        <end position="128"/>
    </location>
</feature>
<organism evidence="2 3">
    <name type="scientific">Galerina marginata (strain CBS 339.88)</name>
    <dbReference type="NCBI Taxonomy" id="685588"/>
    <lineage>
        <taxon>Eukaryota</taxon>
        <taxon>Fungi</taxon>
        <taxon>Dikarya</taxon>
        <taxon>Basidiomycota</taxon>
        <taxon>Agaricomycotina</taxon>
        <taxon>Agaricomycetes</taxon>
        <taxon>Agaricomycetidae</taxon>
        <taxon>Agaricales</taxon>
        <taxon>Agaricineae</taxon>
        <taxon>Strophariaceae</taxon>
        <taxon>Galerina</taxon>
    </lineage>
</organism>
<sequence length="144" mass="17087">MDHPSTITRHRLPISSSTLREPATNPLQRFMNVTSPFLPWTIKIHAQDRPYITVEDALYAVYYSLRTNITASEFNLLLSRNDRRRAAHAYEWRYRRHRSIKTYEEEKHGGMKRVDFLMGHTYFLDISNISRSSQPCTWQLSVAW</sequence>
<dbReference type="OrthoDB" id="2783256at2759"/>
<gene>
    <name evidence="2" type="ORF">GALMADRAFT_82289</name>
</gene>
<dbReference type="AlphaFoldDB" id="A0A067S2P8"/>
<dbReference type="HOGENOM" id="CLU_085813_1_0_1"/>
<reference evidence="3" key="1">
    <citation type="journal article" date="2014" name="Proc. Natl. Acad. Sci. U.S.A.">
        <title>Extensive sampling of basidiomycete genomes demonstrates inadequacy of the white-rot/brown-rot paradigm for wood decay fungi.</title>
        <authorList>
            <person name="Riley R."/>
            <person name="Salamov A.A."/>
            <person name="Brown D.W."/>
            <person name="Nagy L.G."/>
            <person name="Floudas D."/>
            <person name="Held B.W."/>
            <person name="Levasseur A."/>
            <person name="Lombard V."/>
            <person name="Morin E."/>
            <person name="Otillar R."/>
            <person name="Lindquist E.A."/>
            <person name="Sun H."/>
            <person name="LaButti K.M."/>
            <person name="Schmutz J."/>
            <person name="Jabbour D."/>
            <person name="Luo H."/>
            <person name="Baker S.E."/>
            <person name="Pisabarro A.G."/>
            <person name="Walton J.D."/>
            <person name="Blanchette R.A."/>
            <person name="Henrissat B."/>
            <person name="Martin F."/>
            <person name="Cullen D."/>
            <person name="Hibbett D.S."/>
            <person name="Grigoriev I.V."/>
        </authorList>
    </citation>
    <scope>NUCLEOTIDE SEQUENCE [LARGE SCALE GENOMIC DNA]</scope>
    <source>
        <strain evidence="3">CBS 339.88</strain>
    </source>
</reference>
<evidence type="ECO:0000313" key="2">
    <source>
        <dbReference type="EMBL" id="KDR65090.1"/>
    </source>
</evidence>
<accession>A0A067S2P8</accession>
<dbReference type="Proteomes" id="UP000027222">
    <property type="component" value="Unassembled WGS sequence"/>
</dbReference>